<reference evidence="2" key="1">
    <citation type="submission" date="2018-11" db="EMBL/GenBank/DDBJ databases">
        <authorList>
            <person name="Grassa J C."/>
        </authorList>
    </citation>
    <scope>NUCLEOTIDE SEQUENCE [LARGE SCALE GENOMIC DNA]</scope>
</reference>
<dbReference type="EMBL" id="UZAU01000590">
    <property type="status" value="NOT_ANNOTATED_CDS"/>
    <property type="molecule type" value="Genomic_DNA"/>
</dbReference>
<sequence>MLKSGNTRIKAVVYEDMKSHEKGKRKIKTRASWTHKPPPPSTSLSSDVWEIPPPAMIGRTTLDLSSSGFVLDLLMVNQHLEPVVGRAIAPYTAKMRDSIGRSVSELTSEKWAMVLFLVRATWEAVNMTIELSQLRAKDQSLASKNEALPNRVERAEAQIVPGAYMTREKAHISLAAMRWMRETPAQRILDVARATNKETEKVERYHLCCLEMPYIIVLHDLWSKDHSILHLISKADMGKVTRSVISMSRGEYFEKYPFIVDIGSGEGISATTSHSQEFAKIEVYFAQIGEGVAQDAVEADPEPRE</sequence>
<keyword evidence="3" id="KW-1185">Reference proteome</keyword>
<evidence type="ECO:0000313" key="3">
    <source>
        <dbReference type="Proteomes" id="UP000596661"/>
    </source>
</evidence>
<dbReference type="Gramene" id="evm.model.06.1126">
    <property type="protein sequence ID" value="cds.evm.model.06.1126"/>
    <property type="gene ID" value="evm.TU.06.1126"/>
</dbReference>
<evidence type="ECO:0000313" key="2">
    <source>
        <dbReference type="EnsemblPlants" id="cds.evm.model.06.1126"/>
    </source>
</evidence>
<proteinExistence type="predicted"/>
<organism evidence="2 3">
    <name type="scientific">Cannabis sativa</name>
    <name type="common">Hemp</name>
    <name type="synonym">Marijuana</name>
    <dbReference type="NCBI Taxonomy" id="3483"/>
    <lineage>
        <taxon>Eukaryota</taxon>
        <taxon>Viridiplantae</taxon>
        <taxon>Streptophyta</taxon>
        <taxon>Embryophyta</taxon>
        <taxon>Tracheophyta</taxon>
        <taxon>Spermatophyta</taxon>
        <taxon>Magnoliopsida</taxon>
        <taxon>eudicotyledons</taxon>
        <taxon>Gunneridae</taxon>
        <taxon>Pentapetalae</taxon>
        <taxon>rosids</taxon>
        <taxon>fabids</taxon>
        <taxon>Rosales</taxon>
        <taxon>Cannabaceae</taxon>
        <taxon>Cannabis</taxon>
    </lineage>
</organism>
<dbReference type="AlphaFoldDB" id="A0A803PT69"/>
<dbReference type="Proteomes" id="UP000596661">
    <property type="component" value="Chromosome 6"/>
</dbReference>
<accession>A0A803PT69</accession>
<evidence type="ECO:0000256" key="1">
    <source>
        <dbReference type="SAM" id="MobiDB-lite"/>
    </source>
</evidence>
<protein>
    <submittedName>
        <fullName evidence="2">Uncharacterized protein</fullName>
    </submittedName>
</protein>
<feature type="region of interest" description="Disordered" evidence="1">
    <location>
        <begin position="24"/>
        <end position="47"/>
    </location>
</feature>
<dbReference type="EnsemblPlants" id="evm.model.06.1126">
    <property type="protein sequence ID" value="cds.evm.model.06.1126"/>
    <property type="gene ID" value="evm.TU.06.1126"/>
</dbReference>
<reference evidence="2" key="2">
    <citation type="submission" date="2021-03" db="UniProtKB">
        <authorList>
            <consortium name="EnsemblPlants"/>
        </authorList>
    </citation>
    <scope>IDENTIFICATION</scope>
</reference>
<name>A0A803PT69_CANSA</name>